<dbReference type="InterPro" id="IPR036412">
    <property type="entry name" value="HAD-like_sf"/>
</dbReference>
<reference evidence="3" key="1">
    <citation type="journal article" date="2017" name="Nat. Commun.">
        <title>The asparagus genome sheds light on the origin and evolution of a young Y chromosome.</title>
        <authorList>
            <person name="Harkess A."/>
            <person name="Zhou J."/>
            <person name="Xu C."/>
            <person name="Bowers J.E."/>
            <person name="Van der Hulst R."/>
            <person name="Ayyampalayam S."/>
            <person name="Mercati F."/>
            <person name="Riccardi P."/>
            <person name="McKain M.R."/>
            <person name="Kakrana A."/>
            <person name="Tang H."/>
            <person name="Ray J."/>
            <person name="Groenendijk J."/>
            <person name="Arikit S."/>
            <person name="Mathioni S.M."/>
            <person name="Nakano M."/>
            <person name="Shan H."/>
            <person name="Telgmann-Rauber A."/>
            <person name="Kanno A."/>
            <person name="Yue Z."/>
            <person name="Chen H."/>
            <person name="Li W."/>
            <person name="Chen Y."/>
            <person name="Xu X."/>
            <person name="Zhang Y."/>
            <person name="Luo S."/>
            <person name="Chen H."/>
            <person name="Gao J."/>
            <person name="Mao Z."/>
            <person name="Pires J.C."/>
            <person name="Luo M."/>
            <person name="Kudrna D."/>
            <person name="Wing R.A."/>
            <person name="Meyers B.C."/>
            <person name="Yi K."/>
            <person name="Kong H."/>
            <person name="Lavrijsen P."/>
            <person name="Sunseri F."/>
            <person name="Falavigna A."/>
            <person name="Ye Y."/>
            <person name="Leebens-Mack J.H."/>
            <person name="Chen G."/>
        </authorList>
    </citation>
    <scope>NUCLEOTIDE SEQUENCE [LARGE SCALE GENOMIC DNA]</scope>
    <source>
        <strain evidence="3">cv. DH0086</strain>
    </source>
</reference>
<dbReference type="InterPro" id="IPR005519">
    <property type="entry name" value="Acid_phosphat_B-like"/>
</dbReference>
<evidence type="ECO:0008006" key="4">
    <source>
        <dbReference type="Google" id="ProtNLM"/>
    </source>
</evidence>
<evidence type="ECO:0000313" key="3">
    <source>
        <dbReference type="Proteomes" id="UP000243459"/>
    </source>
</evidence>
<dbReference type="EMBL" id="CM007386">
    <property type="protein sequence ID" value="ONK66801.1"/>
    <property type="molecule type" value="Genomic_DNA"/>
</dbReference>
<proteinExistence type="predicted"/>
<protein>
    <recommendedName>
        <fullName evidence="4">Acid phosphatase</fullName>
    </recommendedName>
</protein>
<organism evidence="2 3">
    <name type="scientific">Asparagus officinalis</name>
    <name type="common">Garden asparagus</name>
    <dbReference type="NCBI Taxonomy" id="4686"/>
    <lineage>
        <taxon>Eukaryota</taxon>
        <taxon>Viridiplantae</taxon>
        <taxon>Streptophyta</taxon>
        <taxon>Embryophyta</taxon>
        <taxon>Tracheophyta</taxon>
        <taxon>Spermatophyta</taxon>
        <taxon>Magnoliopsida</taxon>
        <taxon>Liliopsida</taxon>
        <taxon>Asparagales</taxon>
        <taxon>Asparagaceae</taxon>
        <taxon>Asparagoideae</taxon>
        <taxon>Asparagus</taxon>
    </lineage>
</organism>
<name>A0A5P1EQG3_ASPOF</name>
<dbReference type="Gene3D" id="3.40.50.1000">
    <property type="entry name" value="HAD superfamily/HAD-like"/>
    <property type="match status" value="1"/>
</dbReference>
<keyword evidence="3" id="KW-1185">Reference proteome</keyword>
<dbReference type="SUPFAM" id="SSF56784">
    <property type="entry name" value="HAD-like"/>
    <property type="match status" value="1"/>
</dbReference>
<gene>
    <name evidence="2" type="ORF">A4U43_C06F12120</name>
</gene>
<dbReference type="Gramene" id="ONK66801">
    <property type="protein sequence ID" value="ONK66801"/>
    <property type="gene ID" value="A4U43_C06F12120"/>
</dbReference>
<keyword evidence="1" id="KW-0732">Signal</keyword>
<dbReference type="OMA" id="NHRRQGY"/>
<dbReference type="InterPro" id="IPR023214">
    <property type="entry name" value="HAD_sf"/>
</dbReference>
<dbReference type="PANTHER" id="PTHR31284:SF10">
    <property type="entry name" value="ACID PHOSPHATASE-LIKE PROTEIN"/>
    <property type="match status" value="1"/>
</dbReference>
<accession>A0A5P1EQG3</accession>
<dbReference type="Pfam" id="PF03767">
    <property type="entry name" value="Acid_phosphat_B"/>
    <property type="match status" value="1"/>
</dbReference>
<dbReference type="AlphaFoldDB" id="A0A5P1EQG3"/>
<evidence type="ECO:0000313" key="2">
    <source>
        <dbReference type="EMBL" id="ONK66801.1"/>
    </source>
</evidence>
<dbReference type="Proteomes" id="UP000243459">
    <property type="component" value="Chromosome 6"/>
</dbReference>
<dbReference type="PANTHER" id="PTHR31284">
    <property type="entry name" value="ACID PHOSPHATASE-LIKE PROTEIN"/>
    <property type="match status" value="1"/>
</dbReference>
<evidence type="ECO:0000256" key="1">
    <source>
        <dbReference type="ARBA" id="ARBA00022729"/>
    </source>
</evidence>
<sequence length="131" mass="14762">MSWSEEFNETSFDDWAFLAKAPALPASLKLYEELQGLGFKLVILTGRSEEQRAVTEHNLKLAGYHSWERLFLRGPSDQGTTAVVYKSGRRAELVAQGYRIHGSSGDQWSDLLGSPMATRSFKLPNPMYYIS</sequence>